<keyword evidence="8" id="KW-1185">Reference proteome</keyword>
<dbReference type="CDD" id="cd11685">
    <property type="entry name" value="UEV_TSG101-like"/>
    <property type="match status" value="1"/>
</dbReference>
<evidence type="ECO:0000256" key="5">
    <source>
        <dbReference type="PROSITE-ProRule" id="PRU00644"/>
    </source>
</evidence>
<dbReference type="Proteomes" id="UP000674318">
    <property type="component" value="Chromosome 32"/>
</dbReference>
<proteinExistence type="predicted"/>
<dbReference type="InterPro" id="IPR037202">
    <property type="entry name" value="ESCRT_assembly_dom"/>
</dbReference>
<dbReference type="GO" id="GO:0043130">
    <property type="term" value="F:ubiquitin binding"/>
    <property type="evidence" value="ECO:0007669"/>
    <property type="project" value="TreeGrafter"/>
</dbReference>
<keyword evidence="4 5" id="KW-0653">Protein transport</keyword>
<organism evidence="7 8">
    <name type="scientific">Porcisia hertigi</name>
    <dbReference type="NCBI Taxonomy" id="2761500"/>
    <lineage>
        <taxon>Eukaryota</taxon>
        <taxon>Discoba</taxon>
        <taxon>Euglenozoa</taxon>
        <taxon>Kinetoplastea</taxon>
        <taxon>Metakinetoplastina</taxon>
        <taxon>Trypanosomatida</taxon>
        <taxon>Trypanosomatidae</taxon>
        <taxon>Leishmaniinae</taxon>
        <taxon>Porcisia</taxon>
    </lineage>
</organism>
<protein>
    <recommendedName>
        <fullName evidence="6">SB domain-containing protein</fullName>
    </recommendedName>
</protein>
<dbReference type="PANTHER" id="PTHR23306">
    <property type="entry name" value="TUMOR SUSCEPTIBILITY GENE 101 PROTEIN-RELATED"/>
    <property type="match status" value="1"/>
</dbReference>
<dbReference type="RefSeq" id="XP_067754643.1">
    <property type="nucleotide sequence ID" value="XM_067898486.1"/>
</dbReference>
<dbReference type="EMBL" id="JAFJZO010000032">
    <property type="protein sequence ID" value="KAG5496160.1"/>
    <property type="molecule type" value="Genomic_DNA"/>
</dbReference>
<reference evidence="7 8" key="1">
    <citation type="submission" date="2021-02" db="EMBL/GenBank/DDBJ databases">
        <title>Porcisia hertigi Genome sequencing and assembly.</title>
        <authorList>
            <person name="Almutairi H."/>
            <person name="Gatherer D."/>
        </authorList>
    </citation>
    <scope>NUCLEOTIDE SEQUENCE [LARGE SCALE GENOMIC DNA]</scope>
    <source>
        <strain evidence="7 8">C119</strain>
    </source>
</reference>
<dbReference type="Gene3D" id="6.10.140.820">
    <property type="match status" value="1"/>
</dbReference>
<comment type="caution">
    <text evidence="7">The sequence shown here is derived from an EMBL/GenBank/DDBJ whole genome shotgun (WGS) entry which is preliminary data.</text>
</comment>
<evidence type="ECO:0000256" key="1">
    <source>
        <dbReference type="ARBA" id="ARBA00004177"/>
    </source>
</evidence>
<evidence type="ECO:0000313" key="8">
    <source>
        <dbReference type="Proteomes" id="UP000674318"/>
    </source>
</evidence>
<comment type="subcellular location">
    <subcellularLocation>
        <location evidence="1">Endosome</location>
    </subcellularLocation>
</comment>
<dbReference type="SUPFAM" id="SSF140111">
    <property type="entry name" value="Endosomal sorting complex assembly domain"/>
    <property type="match status" value="1"/>
</dbReference>
<dbReference type="GO" id="GO:0000813">
    <property type="term" value="C:ESCRT I complex"/>
    <property type="evidence" value="ECO:0007669"/>
    <property type="project" value="TreeGrafter"/>
</dbReference>
<dbReference type="PROSITE" id="PS51312">
    <property type="entry name" value="SB"/>
    <property type="match status" value="1"/>
</dbReference>
<evidence type="ECO:0000256" key="3">
    <source>
        <dbReference type="ARBA" id="ARBA00022753"/>
    </source>
</evidence>
<dbReference type="Pfam" id="PF09454">
    <property type="entry name" value="Vps23_core"/>
    <property type="match status" value="1"/>
</dbReference>
<evidence type="ECO:0000256" key="4">
    <source>
        <dbReference type="ARBA" id="ARBA00022927"/>
    </source>
</evidence>
<feature type="domain" description="SB" evidence="6">
    <location>
        <begin position="274"/>
        <end position="342"/>
    </location>
</feature>
<dbReference type="GO" id="GO:0008333">
    <property type="term" value="P:endosome to lysosome transport"/>
    <property type="evidence" value="ECO:0007669"/>
    <property type="project" value="TreeGrafter"/>
</dbReference>
<gene>
    <name evidence="7" type="ORF">JKF63_02461</name>
</gene>
<evidence type="ECO:0000256" key="2">
    <source>
        <dbReference type="ARBA" id="ARBA00022448"/>
    </source>
</evidence>
<name>A0A836L685_9TRYP</name>
<accession>A0A836L685</accession>
<evidence type="ECO:0000313" key="7">
    <source>
        <dbReference type="EMBL" id="KAG5496160.1"/>
    </source>
</evidence>
<dbReference type="GO" id="GO:0015031">
    <property type="term" value="P:protein transport"/>
    <property type="evidence" value="ECO:0007669"/>
    <property type="project" value="UniProtKB-UniRule"/>
</dbReference>
<dbReference type="OrthoDB" id="306304at2759"/>
<dbReference type="PANTHER" id="PTHR23306:SF3">
    <property type="entry name" value="TUMOR SUPPRESSOR PROTEIN 101"/>
    <property type="match status" value="1"/>
</dbReference>
<dbReference type="InterPro" id="IPR017916">
    <property type="entry name" value="SB_dom"/>
</dbReference>
<sequence length="405" mass="44961">MEITLSEAADIALVSKHYPPIAASAITYAVANFLPYASNFPHSRGRLTPGKNISEPLHLECFLMIRKNPDDARNTSLLVVISFTDQYPQQTPSAVLVPPPGGERIKYPYPIMSNDGCIQVECLPFLRGVERPYPLLDILLAIREQFQLEYPLVDANYRPPPQIAGKPALAQGGLMNGLDPARQSLIQEAAECVVINLNEKAKGYLETRQQALLHLQKLNETNRELHKAKDVLMKHHERLQKYVPTVGDVSSLLHQLDGFSDTVEEHADCLVVADPLQMRALELMAEIHASNDTLALLEEGLKRELLTCDEYVKRVSDVGREEFVSRHLYLSVSDKLRKASASTAAVPSQSLSPPNSAPEVPHRLAPIEALSLEFPSADADVIRDVLASVNDNVMVARQQLRMMFP</sequence>
<dbReference type="AlphaFoldDB" id="A0A836L685"/>
<keyword evidence="3" id="KW-0967">Endosome</keyword>
<evidence type="ECO:0000259" key="6">
    <source>
        <dbReference type="PROSITE" id="PS51312"/>
    </source>
</evidence>
<dbReference type="GeneID" id="94288563"/>
<keyword evidence="2 5" id="KW-0813">Transport</keyword>
<dbReference type="InterPro" id="IPR052070">
    <property type="entry name" value="ESCRT-I_UEV_domain"/>
</dbReference>
<dbReference type="KEGG" id="phet:94288563"/>